<keyword evidence="4 8" id="KW-0808">Transferase</keyword>
<dbReference type="AlphaFoldDB" id="A0A9W9YFU4"/>
<keyword evidence="11" id="KW-1185">Reference proteome</keyword>
<evidence type="ECO:0000256" key="4">
    <source>
        <dbReference type="ARBA" id="ARBA00022679"/>
    </source>
</evidence>
<comment type="caution">
    <text evidence="10">The sequence shown here is derived from an EMBL/GenBank/DDBJ whole genome shotgun (WGS) entry which is preliminary data.</text>
</comment>
<evidence type="ECO:0000256" key="5">
    <source>
        <dbReference type="ARBA" id="ARBA00022692"/>
    </source>
</evidence>
<dbReference type="GO" id="GO:0016020">
    <property type="term" value="C:membrane"/>
    <property type="evidence" value="ECO:0007669"/>
    <property type="project" value="UniProtKB-SubCell"/>
</dbReference>
<evidence type="ECO:0000256" key="6">
    <source>
        <dbReference type="ARBA" id="ARBA00022989"/>
    </source>
</evidence>
<feature type="transmembrane region" description="Helical" evidence="8">
    <location>
        <begin position="62"/>
        <end position="79"/>
    </location>
</feature>
<accession>A0A9W9YFU4</accession>
<evidence type="ECO:0000256" key="2">
    <source>
        <dbReference type="ARBA" id="ARBA00007647"/>
    </source>
</evidence>
<organism evidence="10 11">
    <name type="scientific">Desmophyllum pertusum</name>
    <dbReference type="NCBI Taxonomy" id="174260"/>
    <lineage>
        <taxon>Eukaryota</taxon>
        <taxon>Metazoa</taxon>
        <taxon>Cnidaria</taxon>
        <taxon>Anthozoa</taxon>
        <taxon>Hexacorallia</taxon>
        <taxon>Scleractinia</taxon>
        <taxon>Caryophylliina</taxon>
        <taxon>Caryophylliidae</taxon>
        <taxon>Desmophyllum</taxon>
    </lineage>
</organism>
<comment type="similarity">
    <text evidence="2 8">Belongs to the glycosyltransferase 92 family.</text>
</comment>
<keyword evidence="5 8" id="KW-0812">Transmembrane</keyword>
<evidence type="ECO:0000256" key="8">
    <source>
        <dbReference type="RuleBase" id="RU366017"/>
    </source>
</evidence>
<gene>
    <name evidence="10" type="ORF">OS493_017196</name>
</gene>
<dbReference type="EMBL" id="MU827786">
    <property type="protein sequence ID" value="KAJ7333652.1"/>
    <property type="molecule type" value="Genomic_DNA"/>
</dbReference>
<evidence type="ECO:0000313" key="10">
    <source>
        <dbReference type="EMBL" id="KAJ7333652.1"/>
    </source>
</evidence>
<reference evidence="10" key="1">
    <citation type="submission" date="2023-01" db="EMBL/GenBank/DDBJ databases">
        <title>Genome assembly of the deep-sea coral Lophelia pertusa.</title>
        <authorList>
            <person name="Herrera S."/>
            <person name="Cordes E."/>
        </authorList>
    </citation>
    <scope>NUCLEOTIDE SEQUENCE</scope>
    <source>
        <strain evidence="10">USNM1676648</strain>
        <tissue evidence="10">Polyp</tissue>
    </source>
</reference>
<evidence type="ECO:0000256" key="3">
    <source>
        <dbReference type="ARBA" id="ARBA00022676"/>
    </source>
</evidence>
<dbReference type="PANTHER" id="PTHR21461:SF69">
    <property type="entry name" value="GLYCOSYLTRANSFERASE FAMILY 92 PROTEIN"/>
    <property type="match status" value="1"/>
</dbReference>
<dbReference type="Proteomes" id="UP001163046">
    <property type="component" value="Unassembled WGS sequence"/>
</dbReference>
<dbReference type="InterPro" id="IPR008166">
    <property type="entry name" value="Glyco_transf_92"/>
</dbReference>
<protein>
    <recommendedName>
        <fullName evidence="8">Glycosyltransferase family 92 protein</fullName>
        <ecNumber evidence="8">2.4.1.-</ecNumber>
    </recommendedName>
</protein>
<evidence type="ECO:0000256" key="1">
    <source>
        <dbReference type="ARBA" id="ARBA00004167"/>
    </source>
</evidence>
<evidence type="ECO:0000313" key="11">
    <source>
        <dbReference type="Proteomes" id="UP001163046"/>
    </source>
</evidence>
<dbReference type="EC" id="2.4.1.-" evidence="8"/>
<keyword evidence="6 8" id="KW-1133">Transmembrane helix</keyword>
<proteinExistence type="inferred from homology"/>
<dbReference type="Pfam" id="PF01697">
    <property type="entry name" value="Glyco_transf_92"/>
    <property type="match status" value="1"/>
</dbReference>
<dbReference type="GO" id="GO:0016757">
    <property type="term" value="F:glycosyltransferase activity"/>
    <property type="evidence" value="ECO:0007669"/>
    <property type="project" value="UniProtKB-UniRule"/>
</dbReference>
<keyword evidence="3 8" id="KW-0328">Glycosyltransferase</keyword>
<comment type="subcellular location">
    <subcellularLocation>
        <location evidence="1">Membrane</location>
        <topology evidence="1">Single-pass membrane protein</topology>
    </subcellularLocation>
</comment>
<feature type="compositionally biased region" description="Basic and acidic residues" evidence="9">
    <location>
        <begin position="106"/>
        <end position="120"/>
    </location>
</feature>
<evidence type="ECO:0000256" key="9">
    <source>
        <dbReference type="SAM" id="MobiDB-lite"/>
    </source>
</evidence>
<dbReference type="PANTHER" id="PTHR21461">
    <property type="entry name" value="GLYCOSYLTRANSFERASE FAMILY 92 PROTEIN"/>
    <property type="match status" value="1"/>
</dbReference>
<name>A0A9W9YFU4_9CNID</name>
<evidence type="ECO:0000256" key="7">
    <source>
        <dbReference type="ARBA" id="ARBA00023136"/>
    </source>
</evidence>
<dbReference type="GO" id="GO:0005737">
    <property type="term" value="C:cytoplasm"/>
    <property type="evidence" value="ECO:0007669"/>
    <property type="project" value="TreeGrafter"/>
</dbReference>
<keyword evidence="7 8" id="KW-0472">Membrane</keyword>
<sequence length="544" mass="62699">MGRREGHSNIIFAPKYSVFIEETTFSRQLNEPDILVHGITNANVFYFIAVHIKFSIRRKRNIFVLFVLFFAGLFLLLHFRELSVIPREAVSSIDTSARTEGATLTRRGDGDHGQAVESHDPEQLGTKMKLNYVRTGNAISVSPRETTEKKKSACLETQEESRFREVDRGTLVYSAWFDDRKSQRFIRVLMLTSTREPFPSLFCHFASASKQKTFISSVFFYQHNENHHMQFGGFTASCVLPPELDSIPCFVNISTRSTSTQNESNSVALPVSFIDRQHSVEKVQSRRQYGICIPPLHGEISIDRLIEFLELSQILGASHFTFYNLAMSDSVRKVLNYYEDKGLARVLPWNLPSYIGKYDIHYFGQTLSIMDCLFRSMSHLDFVAFNDLDEFIVPLQHDSMSALLLKIHKDEHCGHCFKSVIFDPLREDLQISQLLTQRIFHRTKDATLFWTKCVVNPRRIFEQGIHHISKPIEDYYIVDKVDWSMARVFHYRKCDDPHALMQPKCSAGVEEDKTMQKFGERLLLNFESKATAITDADPEELSVN</sequence>
<dbReference type="OrthoDB" id="2526284at2759"/>
<feature type="region of interest" description="Disordered" evidence="9">
    <location>
        <begin position="101"/>
        <end position="120"/>
    </location>
</feature>